<dbReference type="EMBL" id="JAEIOS010000012">
    <property type="protein sequence ID" value="MBI8989553.1"/>
    <property type="molecule type" value="Genomic_DNA"/>
</dbReference>
<dbReference type="PROSITE" id="PS50206">
    <property type="entry name" value="RHODANESE_3"/>
    <property type="match status" value="2"/>
</dbReference>
<dbReference type="PROSITE" id="PS00683">
    <property type="entry name" value="RHODANESE_2"/>
    <property type="match status" value="1"/>
</dbReference>
<dbReference type="InterPro" id="IPR001307">
    <property type="entry name" value="Thiosulphate_STrfase_CS"/>
</dbReference>
<evidence type="ECO:0000313" key="6">
    <source>
        <dbReference type="EMBL" id="MBI8989553.1"/>
    </source>
</evidence>
<dbReference type="CDD" id="cd01449">
    <property type="entry name" value="TST_Repeat_2"/>
    <property type="match status" value="1"/>
</dbReference>
<accession>A0A934I947</accession>
<evidence type="ECO:0000256" key="4">
    <source>
        <dbReference type="SAM" id="MobiDB-lite"/>
    </source>
</evidence>
<comment type="caution">
    <text evidence="6">The sequence shown here is derived from an EMBL/GenBank/DDBJ whole genome shotgun (WGS) entry which is preliminary data.</text>
</comment>
<dbReference type="Pfam" id="PF00581">
    <property type="entry name" value="Rhodanese"/>
    <property type="match status" value="2"/>
</dbReference>
<reference evidence="6" key="1">
    <citation type="submission" date="2020-12" db="EMBL/GenBank/DDBJ databases">
        <title>Genome public.</title>
        <authorList>
            <person name="Sun Q."/>
        </authorList>
    </citation>
    <scope>NUCLEOTIDE SEQUENCE</scope>
    <source>
        <strain evidence="6">CCM 8863</strain>
    </source>
</reference>
<dbReference type="GO" id="GO:0004792">
    <property type="term" value="F:thiosulfate-cyanide sulfurtransferase activity"/>
    <property type="evidence" value="ECO:0007669"/>
    <property type="project" value="UniProtKB-EC"/>
</dbReference>
<feature type="domain" description="Rhodanese" evidence="5">
    <location>
        <begin position="176"/>
        <end position="294"/>
    </location>
</feature>
<dbReference type="Gene3D" id="3.40.250.10">
    <property type="entry name" value="Rhodanese-like domain"/>
    <property type="match status" value="2"/>
</dbReference>
<dbReference type="RefSeq" id="WP_198738589.1">
    <property type="nucleotide sequence ID" value="NZ_JAEIOS010000012.1"/>
</dbReference>
<dbReference type="CDD" id="cd01448">
    <property type="entry name" value="TST_Repeat_1"/>
    <property type="match status" value="1"/>
</dbReference>
<feature type="domain" description="Rhodanese" evidence="5">
    <location>
        <begin position="39"/>
        <end position="146"/>
    </location>
</feature>
<dbReference type="Proteomes" id="UP000645966">
    <property type="component" value="Unassembled WGS sequence"/>
</dbReference>
<protein>
    <recommendedName>
        <fullName evidence="3">Sulfurtransferase</fullName>
    </recommendedName>
</protein>
<proteinExistence type="predicted"/>
<gene>
    <name evidence="6" type="ORF">JDV75_07225</name>
</gene>
<feature type="compositionally biased region" description="Polar residues" evidence="4">
    <location>
        <begin position="1"/>
        <end position="16"/>
    </location>
</feature>
<organism evidence="6 7">
    <name type="scientific">Corynebacterium meridianum</name>
    <dbReference type="NCBI Taxonomy" id="2765363"/>
    <lineage>
        <taxon>Bacteria</taxon>
        <taxon>Bacillati</taxon>
        <taxon>Actinomycetota</taxon>
        <taxon>Actinomycetes</taxon>
        <taxon>Mycobacteriales</taxon>
        <taxon>Corynebacteriaceae</taxon>
        <taxon>Corynebacterium</taxon>
    </lineage>
</organism>
<sequence length="313" mass="35457">MSAASDQNPPTVTPGSQEKRGYAHPDRLVEAAWLSARLGGKGLKVVESDEDLLLYDIGHIPGAIRIDWRRELNDPVQRDFISPEAFAELMRSKGISRDDTVVVYGDRSNWWASFTLWVFELYGHPDVRLLNGGRDAWMAEERETSYVVPEYPRTDYPVPDRREPELRAFVDDTLAQIGTGPLVDVRSPAEYVGEPVPADSAPWEFVMRDGHIPTAVNIQWTRAVHPNSRFRSREELEEIYSGLDPKEPTIVYCRVGDRSAHTWFVLKHLLGFESVRNYDGSWIEWGNMVRMPIAVGEEPGEAPNITPGSPTRK</sequence>
<keyword evidence="1" id="KW-0677">Repeat</keyword>
<evidence type="ECO:0000313" key="7">
    <source>
        <dbReference type="Proteomes" id="UP000645966"/>
    </source>
</evidence>
<evidence type="ECO:0000259" key="5">
    <source>
        <dbReference type="PROSITE" id="PS50206"/>
    </source>
</evidence>
<comment type="catalytic activity">
    <reaction evidence="2">
        <text>thiosulfate + hydrogen cyanide = thiocyanate + sulfite + 2 H(+)</text>
        <dbReference type="Rhea" id="RHEA:16881"/>
        <dbReference type="ChEBI" id="CHEBI:15378"/>
        <dbReference type="ChEBI" id="CHEBI:17359"/>
        <dbReference type="ChEBI" id="CHEBI:18022"/>
        <dbReference type="ChEBI" id="CHEBI:18407"/>
        <dbReference type="ChEBI" id="CHEBI:33542"/>
        <dbReference type="EC" id="2.8.1.1"/>
    </reaction>
</comment>
<dbReference type="PANTHER" id="PTHR43855">
    <property type="entry name" value="THIOSULFATE SULFURTRANSFERASE"/>
    <property type="match status" value="1"/>
</dbReference>
<evidence type="ECO:0000256" key="2">
    <source>
        <dbReference type="ARBA" id="ARBA00047549"/>
    </source>
</evidence>
<dbReference type="InterPro" id="IPR001763">
    <property type="entry name" value="Rhodanese-like_dom"/>
</dbReference>
<dbReference type="InterPro" id="IPR051126">
    <property type="entry name" value="Thiosulfate_sulfurtransferase"/>
</dbReference>
<feature type="region of interest" description="Disordered" evidence="4">
    <location>
        <begin position="1"/>
        <end position="21"/>
    </location>
</feature>
<dbReference type="SMART" id="SM00450">
    <property type="entry name" value="RHOD"/>
    <property type="match status" value="2"/>
</dbReference>
<name>A0A934I947_9CORY</name>
<dbReference type="SUPFAM" id="SSF52821">
    <property type="entry name" value="Rhodanese/Cell cycle control phosphatase"/>
    <property type="match status" value="2"/>
</dbReference>
<dbReference type="PANTHER" id="PTHR43855:SF1">
    <property type="entry name" value="THIOSULFATE SULFURTRANSFERASE"/>
    <property type="match status" value="1"/>
</dbReference>
<evidence type="ECO:0000256" key="1">
    <source>
        <dbReference type="ARBA" id="ARBA00022737"/>
    </source>
</evidence>
<dbReference type="PROSITE" id="PS00380">
    <property type="entry name" value="RHODANESE_1"/>
    <property type="match status" value="1"/>
</dbReference>
<keyword evidence="7" id="KW-1185">Reference proteome</keyword>
<keyword evidence="3" id="KW-0808">Transferase</keyword>
<dbReference type="InterPro" id="IPR036873">
    <property type="entry name" value="Rhodanese-like_dom_sf"/>
</dbReference>
<dbReference type="AlphaFoldDB" id="A0A934I947"/>
<evidence type="ECO:0000256" key="3">
    <source>
        <dbReference type="RuleBase" id="RU000507"/>
    </source>
</evidence>